<dbReference type="PANTHER" id="PTHR43056">
    <property type="entry name" value="PEPTIDASE S9 PROLYL OLIGOPEPTIDASE"/>
    <property type="match status" value="1"/>
</dbReference>
<protein>
    <submittedName>
        <fullName evidence="2">Prolyl oligopeptidase family serine peptidase</fullName>
    </submittedName>
</protein>
<dbReference type="InterPro" id="IPR011042">
    <property type="entry name" value="6-blade_b-propeller_TolB-like"/>
</dbReference>
<evidence type="ECO:0000313" key="2">
    <source>
        <dbReference type="EMBL" id="MEX0469477.1"/>
    </source>
</evidence>
<evidence type="ECO:0000313" key="3">
    <source>
        <dbReference type="Proteomes" id="UP001556709"/>
    </source>
</evidence>
<dbReference type="RefSeq" id="WP_367959204.1">
    <property type="nucleotide sequence ID" value="NZ_JBAKFH010000001.1"/>
</dbReference>
<dbReference type="Pfam" id="PF00326">
    <property type="entry name" value="Peptidase_S9"/>
    <property type="match status" value="1"/>
</dbReference>
<organism evidence="2 3">
    <name type="scientific">Spiribacter pallidus</name>
    <dbReference type="NCBI Taxonomy" id="1987936"/>
    <lineage>
        <taxon>Bacteria</taxon>
        <taxon>Pseudomonadati</taxon>
        <taxon>Pseudomonadota</taxon>
        <taxon>Gammaproteobacteria</taxon>
        <taxon>Chromatiales</taxon>
        <taxon>Ectothiorhodospiraceae</taxon>
        <taxon>Spiribacter</taxon>
    </lineage>
</organism>
<dbReference type="InterPro" id="IPR050585">
    <property type="entry name" value="Xaa-Pro_dipeptidyl-ppase/CocE"/>
</dbReference>
<name>A0ABV3TCW4_9GAMM</name>
<dbReference type="Proteomes" id="UP001556709">
    <property type="component" value="Unassembled WGS sequence"/>
</dbReference>
<dbReference type="InterPro" id="IPR001375">
    <property type="entry name" value="Peptidase_S9_cat"/>
</dbReference>
<accession>A0ABV3TCW4</accession>
<dbReference type="Gene3D" id="3.40.50.1820">
    <property type="entry name" value="alpha/beta hydrolase"/>
    <property type="match status" value="1"/>
</dbReference>
<gene>
    <name evidence="2" type="ORF">V6X73_07045</name>
</gene>
<keyword evidence="3" id="KW-1185">Reference proteome</keyword>
<dbReference type="SUPFAM" id="SSF53474">
    <property type="entry name" value="alpha/beta-Hydrolases"/>
    <property type="match status" value="1"/>
</dbReference>
<feature type="domain" description="Peptidase S9 prolyl oligopeptidase catalytic" evidence="1">
    <location>
        <begin position="397"/>
        <end position="599"/>
    </location>
</feature>
<dbReference type="SUPFAM" id="SSF82171">
    <property type="entry name" value="DPP6 N-terminal domain-like"/>
    <property type="match status" value="1"/>
</dbReference>
<evidence type="ECO:0000259" key="1">
    <source>
        <dbReference type="Pfam" id="PF00326"/>
    </source>
</evidence>
<dbReference type="PANTHER" id="PTHR43056:SF5">
    <property type="entry name" value="PEPTIDASE S9 PROLYL OLIGOPEPTIDASE CATALYTIC DOMAIN-CONTAINING PROTEIN"/>
    <property type="match status" value="1"/>
</dbReference>
<dbReference type="EMBL" id="JBAKFM010000003">
    <property type="protein sequence ID" value="MEX0469477.1"/>
    <property type="molecule type" value="Genomic_DNA"/>
</dbReference>
<dbReference type="Pfam" id="PF07676">
    <property type="entry name" value="PD40"/>
    <property type="match status" value="2"/>
</dbReference>
<dbReference type="InterPro" id="IPR011659">
    <property type="entry name" value="WD40"/>
</dbReference>
<reference evidence="2 3" key="1">
    <citation type="submission" date="2024-02" db="EMBL/GenBank/DDBJ databases">
        <title>New especies of Spiribacter isolated from saline water.</title>
        <authorList>
            <person name="Leon M.J."/>
            <person name="De La Haba R."/>
            <person name="Sanchez-Porro C."/>
            <person name="Ventosa A."/>
        </authorList>
    </citation>
    <scope>NUCLEOTIDE SEQUENCE [LARGE SCALE GENOMIC DNA]</scope>
    <source>
        <strain evidence="3">ag22IC6-390</strain>
    </source>
</reference>
<proteinExistence type="predicted"/>
<dbReference type="InterPro" id="IPR029058">
    <property type="entry name" value="AB_hydrolase_fold"/>
</dbReference>
<dbReference type="Gene3D" id="2.120.10.30">
    <property type="entry name" value="TolB, C-terminal domain"/>
    <property type="match status" value="1"/>
</dbReference>
<sequence length="601" mass="65002">MEALAGQKRLTGFAVTPDGSRLAWSEHDPGDDSTRLRVADRDLTDAWSPNGVAPRCRMHGYGGRAIWPGTGAYPWIFIQDEDQGVWALTSQGKSVPLHTVSDCRHADCDVHPPTGRLVFLQEAPGEDLTRLVLLDLQSGEVVQPFIEPVPFSASPRFSPDGRWVAWISWAANEMPWTRSRLWCLDVESGTCEALTDGQSSVIEPRWGADGSLYYLDDRAGWWQLYRLAGRSGRRVIDIAADIGRPPWQLAHGHHVGIADDITVAVQVDSGRCAAVSIHPSGVVRDMGVAEVDITQLQTGGGDVWYLGSREDTPPAICRLDMASGQVERIVCLETSPDPDSVSRPEKMVAQGAQGAVHGYLYRPHCPGVSGPEAGRPPLLLRAHGGPTAMRSPAWNPEVQFWTGHGVAVLEVNYGGSSGHGRHYRERLRGNWGITDRDDCICMADAVAAEGLCDPGQMFIAGNSAGGLTVLNALRQTGRFRGGLCRWAVTDLARLATLTHRFERGYLDFLVGDPVAHASLYAHRSPALNADEITTPVLLIQGDADRIVPVSQATAMADAMIANGGHAELHVYPGEGHGLRNAANVRSAASSELAFVLGMLRR</sequence>
<comment type="caution">
    <text evidence="2">The sequence shown here is derived from an EMBL/GenBank/DDBJ whole genome shotgun (WGS) entry which is preliminary data.</text>
</comment>